<dbReference type="SUPFAM" id="SSF103481">
    <property type="entry name" value="Multidrug resistance efflux transporter EmrE"/>
    <property type="match status" value="1"/>
</dbReference>
<evidence type="ECO:0000256" key="3">
    <source>
        <dbReference type="ARBA" id="ARBA00022448"/>
    </source>
</evidence>
<dbReference type="Gene3D" id="1.10.3730.20">
    <property type="match status" value="1"/>
</dbReference>
<feature type="transmembrane region" description="Helical" evidence="7">
    <location>
        <begin position="227"/>
        <end position="248"/>
    </location>
</feature>
<evidence type="ECO:0000256" key="7">
    <source>
        <dbReference type="RuleBase" id="RU368015"/>
    </source>
</evidence>
<gene>
    <name evidence="8" type="ORF">M569_15932</name>
</gene>
<dbReference type="InterPro" id="IPR037185">
    <property type="entry name" value="EmrE-like"/>
</dbReference>
<keyword evidence="5 7" id="KW-1133">Transmembrane helix</keyword>
<evidence type="ECO:0000256" key="2">
    <source>
        <dbReference type="ARBA" id="ARBA00006213"/>
    </source>
</evidence>
<keyword evidence="4 7" id="KW-0812">Transmembrane</keyword>
<dbReference type="PANTHER" id="PTHR31376:SF1">
    <property type="entry name" value="PURINE PERMEASE 2"/>
    <property type="match status" value="1"/>
</dbReference>
<dbReference type="EMBL" id="AUSU01008825">
    <property type="protein sequence ID" value="EPS58881.1"/>
    <property type="molecule type" value="Genomic_DNA"/>
</dbReference>
<comment type="caution">
    <text evidence="7">Lacks conserved residue(s) required for the propagation of feature annotation.</text>
</comment>
<keyword evidence="3 7" id="KW-0813">Transport</keyword>
<reference evidence="8 9" key="1">
    <citation type="journal article" date="2013" name="BMC Genomics">
        <title>The miniature genome of a carnivorous plant Genlisea aurea contains a low number of genes and short non-coding sequences.</title>
        <authorList>
            <person name="Leushkin E.V."/>
            <person name="Sutormin R.A."/>
            <person name="Nabieva E.R."/>
            <person name="Penin A.A."/>
            <person name="Kondrashov A.S."/>
            <person name="Logacheva M.D."/>
        </authorList>
    </citation>
    <scope>NUCLEOTIDE SEQUENCE [LARGE SCALE GENOMIC DNA]</scope>
</reference>
<dbReference type="AlphaFoldDB" id="S8C3F8"/>
<feature type="transmembrane region" description="Helical" evidence="7">
    <location>
        <begin position="87"/>
        <end position="106"/>
    </location>
</feature>
<accession>S8C3F8</accession>
<evidence type="ECO:0000313" key="9">
    <source>
        <dbReference type="Proteomes" id="UP000015453"/>
    </source>
</evidence>
<feature type="transmembrane region" description="Helical" evidence="7">
    <location>
        <begin position="113"/>
        <end position="130"/>
    </location>
</feature>
<feature type="transmembrane region" description="Helical" evidence="7">
    <location>
        <begin position="56"/>
        <end position="75"/>
    </location>
</feature>
<evidence type="ECO:0000256" key="4">
    <source>
        <dbReference type="ARBA" id="ARBA00022692"/>
    </source>
</evidence>
<name>S8C3F8_9LAMI</name>
<evidence type="ECO:0000313" key="8">
    <source>
        <dbReference type="EMBL" id="EPS58881.1"/>
    </source>
</evidence>
<dbReference type="InterPro" id="IPR030182">
    <property type="entry name" value="PUP_plant"/>
</dbReference>
<feature type="transmembrane region" description="Helical" evidence="7">
    <location>
        <begin position="12"/>
        <end position="35"/>
    </location>
</feature>
<dbReference type="GO" id="GO:0016020">
    <property type="term" value="C:membrane"/>
    <property type="evidence" value="ECO:0007669"/>
    <property type="project" value="UniProtKB-SubCell"/>
</dbReference>
<dbReference type="GO" id="GO:0015211">
    <property type="term" value="F:purine nucleoside transmembrane transporter activity"/>
    <property type="evidence" value="ECO:0007669"/>
    <property type="project" value="UniProtKB-UniRule"/>
</dbReference>
<dbReference type="OrthoDB" id="1865379at2759"/>
<keyword evidence="6 7" id="KW-0472">Membrane</keyword>
<feature type="transmembrane region" description="Helical" evidence="7">
    <location>
        <begin position="145"/>
        <end position="166"/>
    </location>
</feature>
<evidence type="ECO:0000256" key="6">
    <source>
        <dbReference type="ARBA" id="ARBA00023136"/>
    </source>
</evidence>
<dbReference type="PANTHER" id="PTHR31376">
    <property type="entry name" value="OS09G0467300 PROTEIN-RELATED"/>
    <property type="match status" value="1"/>
</dbReference>
<dbReference type="Pfam" id="PF16913">
    <property type="entry name" value="PUNUT"/>
    <property type="match status" value="1"/>
</dbReference>
<evidence type="ECO:0000256" key="1">
    <source>
        <dbReference type="ARBA" id="ARBA00004141"/>
    </source>
</evidence>
<organism evidence="8 9">
    <name type="scientific">Genlisea aurea</name>
    <dbReference type="NCBI Taxonomy" id="192259"/>
    <lineage>
        <taxon>Eukaryota</taxon>
        <taxon>Viridiplantae</taxon>
        <taxon>Streptophyta</taxon>
        <taxon>Embryophyta</taxon>
        <taxon>Tracheophyta</taxon>
        <taxon>Spermatophyta</taxon>
        <taxon>Magnoliopsida</taxon>
        <taxon>eudicotyledons</taxon>
        <taxon>Gunneridae</taxon>
        <taxon>Pentapetalae</taxon>
        <taxon>asterids</taxon>
        <taxon>lamiids</taxon>
        <taxon>Lamiales</taxon>
        <taxon>Lentibulariaceae</taxon>
        <taxon>Genlisea</taxon>
    </lineage>
</organism>
<keyword evidence="9" id="KW-1185">Reference proteome</keyword>
<proteinExistence type="inferred from homology"/>
<dbReference type="Proteomes" id="UP000015453">
    <property type="component" value="Unassembled WGS sequence"/>
</dbReference>
<dbReference type="PROSITE" id="PS51257">
    <property type="entry name" value="PROKAR_LIPOPROTEIN"/>
    <property type="match status" value="1"/>
</dbReference>
<dbReference type="GO" id="GO:0005345">
    <property type="term" value="F:purine nucleobase transmembrane transporter activity"/>
    <property type="evidence" value="ECO:0007669"/>
    <property type="project" value="UniProtKB-UniRule"/>
</dbReference>
<feature type="transmembrane region" description="Helical" evidence="7">
    <location>
        <begin position="255"/>
        <end position="273"/>
    </location>
</feature>
<protein>
    <recommendedName>
        <fullName evidence="7">Probable purine permease</fullName>
    </recommendedName>
</protein>
<feature type="transmembrane region" description="Helical" evidence="7">
    <location>
        <begin position="187"/>
        <end position="207"/>
    </location>
</feature>
<comment type="subcellular location">
    <subcellularLocation>
        <location evidence="1 7">Membrane</location>
        <topology evidence="1 7">Multi-pass membrane protein</topology>
    </subcellularLocation>
</comment>
<comment type="caution">
    <text evidence="8">The sequence shown here is derived from an EMBL/GenBank/DDBJ whole genome shotgun (WGS) entry which is preliminary data.</text>
</comment>
<evidence type="ECO:0000256" key="5">
    <source>
        <dbReference type="ARBA" id="ARBA00022989"/>
    </source>
</evidence>
<feature type="transmembrane region" description="Helical" evidence="7">
    <location>
        <begin position="279"/>
        <end position="298"/>
    </location>
</feature>
<sequence length="320" mass="34079">MRLYFAEGGGLVWFLTWLSSAGCPIILLPLAVNYVRRRSKSAADGIMPPFFIVKPKLLVCGAAIGIIAAADNYFYVYGMSKLPVSTFAIIGATQLAFTAGFAFLIVKQKFTPYSINAVVLLTAAAAVLSLDAKNVRLSGEPSVDYWTGFCFTAGEAVLFGLIMSLVELSYSKSQQPMTYGLVLEFQLAMCSSACVCSAIGMAATGGFAKIRTDAAGFESGRAKYCAVALFTAAACQCFFLGAIGVVCFSSSLFSGVVLNSLLVLVEICAVVFFHDEFGAGKAVALFLSLWGFASYSYGEYRIRVRVPIPGNDDDNVPSQA</sequence>
<comment type="similarity">
    <text evidence="2 7">Belongs to the purine permeases (TC 2.A.7.14) family.</text>
</comment>